<dbReference type="EMBL" id="KL198035">
    <property type="protein sequence ID" value="KDQ14852.1"/>
    <property type="molecule type" value="Genomic_DNA"/>
</dbReference>
<accession>A0A067MSQ5</accession>
<dbReference type="HOGENOM" id="CLU_026593_1_2_1"/>
<dbReference type="OrthoDB" id="2404451at2759"/>
<name>A0A067MSQ5_BOTB1</name>
<protein>
    <submittedName>
        <fullName evidence="1">Uncharacterized protein</fullName>
    </submittedName>
</protein>
<sequence>MFMQRAYLLLGGGDIPAVVKALLNMKGPNAILPCRSCNIRGFLRQAKEVDLAATKTESDDLAKEYGIKETPILSHLSLLKFPASFPPDFMHIMENLIPHLVDHYTGAFKGLDEGHVWEAIRQAAVDTGDTIPSSYGRRIPDISSARTQFTAEAWFVWTTLLAPELLHKQFTNNKYYDHFARLVKLINLCLGWTITKDQLSQIRVGFIEWVEDYERYVPI</sequence>
<proteinExistence type="predicted"/>
<organism evidence="1 2">
    <name type="scientific">Botryobasidium botryosum (strain FD-172 SS1)</name>
    <dbReference type="NCBI Taxonomy" id="930990"/>
    <lineage>
        <taxon>Eukaryota</taxon>
        <taxon>Fungi</taxon>
        <taxon>Dikarya</taxon>
        <taxon>Basidiomycota</taxon>
        <taxon>Agaricomycotina</taxon>
        <taxon>Agaricomycetes</taxon>
        <taxon>Cantharellales</taxon>
        <taxon>Botryobasidiaceae</taxon>
        <taxon>Botryobasidium</taxon>
    </lineage>
</organism>
<gene>
    <name evidence="1" type="ORF">BOTBODRAFT_55055</name>
</gene>
<reference evidence="2" key="1">
    <citation type="journal article" date="2014" name="Proc. Natl. Acad. Sci. U.S.A.">
        <title>Extensive sampling of basidiomycete genomes demonstrates inadequacy of the white-rot/brown-rot paradigm for wood decay fungi.</title>
        <authorList>
            <person name="Riley R."/>
            <person name="Salamov A.A."/>
            <person name="Brown D.W."/>
            <person name="Nagy L.G."/>
            <person name="Floudas D."/>
            <person name="Held B.W."/>
            <person name="Levasseur A."/>
            <person name="Lombard V."/>
            <person name="Morin E."/>
            <person name="Otillar R."/>
            <person name="Lindquist E.A."/>
            <person name="Sun H."/>
            <person name="LaButti K.M."/>
            <person name="Schmutz J."/>
            <person name="Jabbour D."/>
            <person name="Luo H."/>
            <person name="Baker S.E."/>
            <person name="Pisabarro A.G."/>
            <person name="Walton J.D."/>
            <person name="Blanchette R.A."/>
            <person name="Henrissat B."/>
            <person name="Martin F."/>
            <person name="Cullen D."/>
            <person name="Hibbett D.S."/>
            <person name="Grigoriev I.V."/>
        </authorList>
    </citation>
    <scope>NUCLEOTIDE SEQUENCE [LARGE SCALE GENOMIC DNA]</scope>
    <source>
        <strain evidence="2">FD-172 SS1</strain>
    </source>
</reference>
<dbReference type="AlphaFoldDB" id="A0A067MSQ5"/>
<keyword evidence="2" id="KW-1185">Reference proteome</keyword>
<evidence type="ECO:0000313" key="2">
    <source>
        <dbReference type="Proteomes" id="UP000027195"/>
    </source>
</evidence>
<dbReference type="InParanoid" id="A0A067MSQ5"/>
<dbReference type="Proteomes" id="UP000027195">
    <property type="component" value="Unassembled WGS sequence"/>
</dbReference>
<evidence type="ECO:0000313" key="1">
    <source>
        <dbReference type="EMBL" id="KDQ14852.1"/>
    </source>
</evidence>